<reference evidence="3 4" key="1">
    <citation type="journal article" date="2014" name="PLoS Genet.">
        <title>Phylogenetically driven sequencing of extremely halophilic archaea reveals strategies for static and dynamic osmo-response.</title>
        <authorList>
            <person name="Becker E.A."/>
            <person name="Seitzer P.M."/>
            <person name="Tritt A."/>
            <person name="Larsen D."/>
            <person name="Krusor M."/>
            <person name="Yao A.I."/>
            <person name="Wu D."/>
            <person name="Madern D."/>
            <person name="Eisen J.A."/>
            <person name="Darling A.E."/>
            <person name="Facciotti M.T."/>
        </authorList>
    </citation>
    <scope>NUCLEOTIDE SEQUENCE [LARGE SCALE GENOMIC DNA]</scope>
    <source>
        <strain evidence="4">DSM 18310 / JCM 13924 / TL6</strain>
    </source>
</reference>
<protein>
    <recommendedName>
        <fullName evidence="2">UPF0145 protein C457_07191</fullName>
    </recommendedName>
</protein>
<dbReference type="EMBL" id="AOLG01000012">
    <property type="protein sequence ID" value="ELZ71815.1"/>
    <property type="molecule type" value="Genomic_DNA"/>
</dbReference>
<comment type="caution">
    <text evidence="3">The sequence shown here is derived from an EMBL/GenBank/DDBJ whole genome shotgun (WGS) entry which is preliminary data.</text>
</comment>
<dbReference type="Pfam" id="PF01906">
    <property type="entry name" value="YbjQ_1"/>
    <property type="match status" value="1"/>
</dbReference>
<dbReference type="Proteomes" id="UP000011559">
    <property type="component" value="Unassembled WGS sequence"/>
</dbReference>
<dbReference type="PANTHER" id="PTHR34068:SF2">
    <property type="entry name" value="UPF0145 PROTEIN SCO3412"/>
    <property type="match status" value="1"/>
</dbReference>
<dbReference type="OrthoDB" id="59443at2157"/>
<evidence type="ECO:0000256" key="2">
    <source>
        <dbReference type="HAMAP-Rule" id="MF_00338"/>
    </source>
</evidence>
<dbReference type="InterPro" id="IPR002765">
    <property type="entry name" value="UPF0145_YbjQ-like"/>
</dbReference>
<dbReference type="RefSeq" id="WP_008093185.1">
    <property type="nucleotide sequence ID" value="NZ_AOLG01000012.1"/>
</dbReference>
<dbReference type="InterPro" id="IPR035439">
    <property type="entry name" value="UPF0145_dom_sf"/>
</dbReference>
<comment type="similarity">
    <text evidence="1 2">Belongs to the UPF0145 family.</text>
</comment>
<evidence type="ECO:0000313" key="4">
    <source>
        <dbReference type="Proteomes" id="UP000011559"/>
    </source>
</evidence>
<dbReference type="AlphaFoldDB" id="M0GHX3"/>
<dbReference type="PATRIC" id="fig|1227461.3.peg.1453"/>
<dbReference type="HAMAP" id="MF_00338">
    <property type="entry name" value="UPF0145"/>
    <property type="match status" value="1"/>
</dbReference>
<organism evidence="3 4">
    <name type="scientific">Haloferax prahovense (strain DSM 18310 / JCM 13924 / TL6)</name>
    <dbReference type="NCBI Taxonomy" id="1227461"/>
    <lineage>
        <taxon>Archaea</taxon>
        <taxon>Methanobacteriati</taxon>
        <taxon>Methanobacteriota</taxon>
        <taxon>Stenosarchaea group</taxon>
        <taxon>Halobacteria</taxon>
        <taxon>Halobacteriales</taxon>
        <taxon>Haloferacaceae</taxon>
        <taxon>Haloferax</taxon>
    </lineage>
</organism>
<accession>M0GHX3</accession>
<keyword evidence="4" id="KW-1185">Reference proteome</keyword>
<gene>
    <name evidence="3" type="ORF">C457_07191</name>
</gene>
<proteinExistence type="inferred from homology"/>
<name>M0GHX3_HALPT</name>
<evidence type="ECO:0000313" key="3">
    <source>
        <dbReference type="EMBL" id="ELZ71815.1"/>
    </source>
</evidence>
<dbReference type="Gene3D" id="3.30.110.70">
    <property type="entry name" value="Hypothetical protein apc22750. Chain B"/>
    <property type="match status" value="1"/>
</dbReference>
<dbReference type="PANTHER" id="PTHR34068">
    <property type="entry name" value="UPF0145 PROTEIN YBJQ"/>
    <property type="match status" value="1"/>
</dbReference>
<evidence type="ECO:0000256" key="1">
    <source>
        <dbReference type="ARBA" id="ARBA00010751"/>
    </source>
</evidence>
<sequence>MIVTTTESVVGRDIEVTLGAVRGNTIRARNVGRDITQGLRNIVGGELKSYTGLMAEARDEATDRMVAEAEAMGADAVVGVRYVTAEVTQGAAEILAYGTAVKLVGDADADDDAESASASNADVA</sequence>
<dbReference type="SUPFAM" id="SSF117782">
    <property type="entry name" value="YbjQ-like"/>
    <property type="match status" value="1"/>
</dbReference>